<dbReference type="AlphaFoldDB" id="A0AA39M1C0"/>
<gene>
    <name evidence="7" type="ORF">QR680_012773</name>
</gene>
<dbReference type="CDD" id="cd03784">
    <property type="entry name" value="GT1_Gtf-like"/>
    <property type="match status" value="1"/>
</dbReference>
<dbReference type="PANTHER" id="PTHR48043:SF145">
    <property type="entry name" value="FI06409P-RELATED"/>
    <property type="match status" value="1"/>
</dbReference>
<reference evidence="7" key="1">
    <citation type="submission" date="2023-06" db="EMBL/GenBank/DDBJ databases">
        <title>Genomic analysis of the entomopathogenic nematode Steinernema hermaphroditum.</title>
        <authorList>
            <person name="Schwarz E.M."/>
            <person name="Heppert J.K."/>
            <person name="Baniya A."/>
            <person name="Schwartz H.T."/>
            <person name="Tan C.-H."/>
            <person name="Antoshechkin I."/>
            <person name="Sternberg P.W."/>
            <person name="Goodrich-Blair H."/>
            <person name="Dillman A.R."/>
        </authorList>
    </citation>
    <scope>NUCLEOTIDE SEQUENCE</scope>
    <source>
        <strain evidence="7">PS9179</strain>
        <tissue evidence="7">Whole animal</tissue>
    </source>
</reference>
<evidence type="ECO:0000256" key="1">
    <source>
        <dbReference type="ARBA" id="ARBA00009995"/>
    </source>
</evidence>
<dbReference type="GO" id="GO:0015020">
    <property type="term" value="F:glucuronosyltransferase activity"/>
    <property type="evidence" value="ECO:0007669"/>
    <property type="project" value="UniProtKB-EC"/>
</dbReference>
<name>A0AA39M1C0_9BILA</name>
<dbReference type="FunFam" id="3.40.50.2000:FF:000021">
    <property type="entry name" value="UDP-glucuronosyltransferase"/>
    <property type="match status" value="1"/>
</dbReference>
<evidence type="ECO:0000313" key="8">
    <source>
        <dbReference type="Proteomes" id="UP001175271"/>
    </source>
</evidence>
<protein>
    <recommendedName>
        <fullName evidence="2">glucuronosyltransferase</fullName>
        <ecNumber evidence="2">2.4.1.17</ecNumber>
    </recommendedName>
</protein>
<feature type="chain" id="PRO_5041279039" description="glucuronosyltransferase" evidence="6">
    <location>
        <begin position="24"/>
        <end position="562"/>
    </location>
</feature>
<dbReference type="Pfam" id="PF00201">
    <property type="entry name" value="UDPGT"/>
    <property type="match status" value="1"/>
</dbReference>
<comment type="similarity">
    <text evidence="1">Belongs to the UDP-glycosyltransferase family.</text>
</comment>
<keyword evidence="3" id="KW-0328">Glycosyltransferase</keyword>
<feature type="signal peptide" evidence="6">
    <location>
        <begin position="1"/>
        <end position="23"/>
    </location>
</feature>
<accession>A0AA39M1C0</accession>
<keyword evidence="8" id="KW-1185">Reference proteome</keyword>
<comment type="catalytic activity">
    <reaction evidence="5">
        <text>glucuronate acceptor + UDP-alpha-D-glucuronate = acceptor beta-D-glucuronoside + UDP + H(+)</text>
        <dbReference type="Rhea" id="RHEA:21032"/>
        <dbReference type="ChEBI" id="CHEBI:15378"/>
        <dbReference type="ChEBI" id="CHEBI:58052"/>
        <dbReference type="ChEBI" id="CHEBI:58223"/>
        <dbReference type="ChEBI" id="CHEBI:132367"/>
        <dbReference type="ChEBI" id="CHEBI:132368"/>
        <dbReference type="EC" id="2.4.1.17"/>
    </reaction>
</comment>
<dbReference type="InterPro" id="IPR002213">
    <property type="entry name" value="UDP_glucos_trans"/>
</dbReference>
<evidence type="ECO:0000256" key="3">
    <source>
        <dbReference type="ARBA" id="ARBA00022676"/>
    </source>
</evidence>
<organism evidence="7 8">
    <name type="scientific">Steinernema hermaphroditum</name>
    <dbReference type="NCBI Taxonomy" id="289476"/>
    <lineage>
        <taxon>Eukaryota</taxon>
        <taxon>Metazoa</taxon>
        <taxon>Ecdysozoa</taxon>
        <taxon>Nematoda</taxon>
        <taxon>Chromadorea</taxon>
        <taxon>Rhabditida</taxon>
        <taxon>Tylenchina</taxon>
        <taxon>Panagrolaimomorpha</taxon>
        <taxon>Strongyloidoidea</taxon>
        <taxon>Steinernematidae</taxon>
        <taxon>Steinernema</taxon>
    </lineage>
</organism>
<proteinExistence type="inferred from homology"/>
<dbReference type="Gene3D" id="3.40.50.2000">
    <property type="entry name" value="Glycogen Phosphorylase B"/>
    <property type="match status" value="1"/>
</dbReference>
<keyword evidence="6" id="KW-0732">Signal</keyword>
<dbReference type="InterPro" id="IPR050271">
    <property type="entry name" value="UDP-glycosyltransferase"/>
</dbReference>
<dbReference type="EMBL" id="JAUCMV010000002">
    <property type="protein sequence ID" value="KAK0416960.1"/>
    <property type="molecule type" value="Genomic_DNA"/>
</dbReference>
<sequence>MVSRFPALCAFIFVLAAVPPAESSKFLVYSPTIAQSHVFFLQKIADVLVEGGHEVVILRPIYDPDVFTNGTSAVPRVIEYWGDGIDRSVWRKLQIKGTDGRQFDANADPFPLSDIDLMYSIYRETCSQLVHDEDLIRELRNESFDVIISEKYDGCDVGIAHVLGIRTGIVATALPFHLSVQTLAGLSPSPHIEPLLTTLRSDRMTYWERFLNFVEGRVFIHYFSNYLDRQYKIFYEAFGDAFPVIPGLEKEFTSVAFVNSLEMLEFARPISHKIIYIGGLGIAEPKPLDAYYKQIFNNAQRGVVLVSFGSLINSSHMPEEMKLAMLEAFSLFPQYSFMWKYDKPDDPIFANFSNVYPLSWIPQVDFLAHARTKAFLTHCGLNSVTESVFHGVPLVALLLFGDQPHNAALIRSRELGVILSKADVTVESVSNALRAVLEENHPIRGNVRRMQKLLSKRPFKSEDLVLRWSEYAATFGSLPEMNVYAGEMAWFQSTMLDIVAPLIAVTGLLDWMRFFVSKHEHGEGTEATIAITNNVNQSNWDISIPHNEGSRASSRMAREEGE</sequence>
<evidence type="ECO:0000313" key="7">
    <source>
        <dbReference type="EMBL" id="KAK0416960.1"/>
    </source>
</evidence>
<keyword evidence="4" id="KW-0808">Transferase</keyword>
<dbReference type="SUPFAM" id="SSF53756">
    <property type="entry name" value="UDP-Glycosyltransferase/glycogen phosphorylase"/>
    <property type="match status" value="1"/>
</dbReference>
<dbReference type="Proteomes" id="UP001175271">
    <property type="component" value="Unassembled WGS sequence"/>
</dbReference>
<evidence type="ECO:0000256" key="5">
    <source>
        <dbReference type="ARBA" id="ARBA00047475"/>
    </source>
</evidence>
<evidence type="ECO:0000256" key="2">
    <source>
        <dbReference type="ARBA" id="ARBA00012544"/>
    </source>
</evidence>
<dbReference type="EC" id="2.4.1.17" evidence="2"/>
<comment type="caution">
    <text evidence="7">The sequence shown here is derived from an EMBL/GenBank/DDBJ whole genome shotgun (WGS) entry which is preliminary data.</text>
</comment>
<dbReference type="PANTHER" id="PTHR48043">
    <property type="entry name" value="EG:EG0003.4 PROTEIN-RELATED"/>
    <property type="match status" value="1"/>
</dbReference>
<evidence type="ECO:0000256" key="4">
    <source>
        <dbReference type="ARBA" id="ARBA00022679"/>
    </source>
</evidence>
<evidence type="ECO:0000256" key="6">
    <source>
        <dbReference type="SAM" id="SignalP"/>
    </source>
</evidence>